<gene>
    <name evidence="1" type="ORF">TNCT_650631</name>
</gene>
<dbReference type="EMBL" id="BMAO01004305">
    <property type="protein sequence ID" value="GFQ93749.1"/>
    <property type="molecule type" value="Genomic_DNA"/>
</dbReference>
<sequence length="84" mass="9598">MVDLQREILREPNLRSLCCSCQKQGWNIAPKNCEFCVPCSLARSVLPPMLIDPPQWGEIITQTLSQIKRDLGPRIKLCSYRQAV</sequence>
<evidence type="ECO:0000313" key="2">
    <source>
        <dbReference type="Proteomes" id="UP000887116"/>
    </source>
</evidence>
<protein>
    <submittedName>
        <fullName evidence="1">Uncharacterized protein</fullName>
    </submittedName>
</protein>
<dbReference type="Proteomes" id="UP000887116">
    <property type="component" value="Unassembled WGS sequence"/>
</dbReference>
<organism evidence="1 2">
    <name type="scientific">Trichonephila clavata</name>
    <name type="common">Joro spider</name>
    <name type="synonym">Nephila clavata</name>
    <dbReference type="NCBI Taxonomy" id="2740835"/>
    <lineage>
        <taxon>Eukaryota</taxon>
        <taxon>Metazoa</taxon>
        <taxon>Ecdysozoa</taxon>
        <taxon>Arthropoda</taxon>
        <taxon>Chelicerata</taxon>
        <taxon>Arachnida</taxon>
        <taxon>Araneae</taxon>
        <taxon>Araneomorphae</taxon>
        <taxon>Entelegynae</taxon>
        <taxon>Araneoidea</taxon>
        <taxon>Nephilidae</taxon>
        <taxon>Trichonephila</taxon>
    </lineage>
</organism>
<name>A0A8X6G3V3_TRICU</name>
<evidence type="ECO:0000313" key="1">
    <source>
        <dbReference type="EMBL" id="GFQ93749.1"/>
    </source>
</evidence>
<dbReference type="AlphaFoldDB" id="A0A8X6G3V3"/>
<proteinExistence type="predicted"/>
<comment type="caution">
    <text evidence="1">The sequence shown here is derived from an EMBL/GenBank/DDBJ whole genome shotgun (WGS) entry which is preliminary data.</text>
</comment>
<reference evidence="1" key="1">
    <citation type="submission" date="2020-07" db="EMBL/GenBank/DDBJ databases">
        <title>Multicomponent nature underlies the extraordinary mechanical properties of spider dragline silk.</title>
        <authorList>
            <person name="Kono N."/>
            <person name="Nakamura H."/>
            <person name="Mori M."/>
            <person name="Yoshida Y."/>
            <person name="Ohtoshi R."/>
            <person name="Malay A.D."/>
            <person name="Moran D.A.P."/>
            <person name="Tomita M."/>
            <person name="Numata K."/>
            <person name="Arakawa K."/>
        </authorList>
    </citation>
    <scope>NUCLEOTIDE SEQUENCE</scope>
</reference>
<keyword evidence="2" id="KW-1185">Reference proteome</keyword>
<accession>A0A8X6G3V3</accession>